<dbReference type="AlphaFoldDB" id="A0A9D9H5H9"/>
<evidence type="ECO:0000313" key="3">
    <source>
        <dbReference type="Proteomes" id="UP000823615"/>
    </source>
</evidence>
<evidence type="ECO:0000313" key="2">
    <source>
        <dbReference type="EMBL" id="MBO8435578.1"/>
    </source>
</evidence>
<dbReference type="PANTHER" id="PTHR30153:SF2">
    <property type="entry name" value="REPLICATIVE DNA HELICASE"/>
    <property type="match status" value="1"/>
</dbReference>
<accession>A0A9D9H5H9</accession>
<protein>
    <recommendedName>
        <fullName evidence="1">SF4 helicase domain-containing protein</fullName>
    </recommendedName>
</protein>
<comment type="caution">
    <text evidence="2">The sequence shown here is derived from an EMBL/GenBank/DDBJ whole genome shotgun (WGS) entry which is preliminary data.</text>
</comment>
<dbReference type="InterPro" id="IPR007694">
    <property type="entry name" value="DNA_helicase_DnaB-like_C"/>
</dbReference>
<dbReference type="EMBL" id="JADIMT010000021">
    <property type="protein sequence ID" value="MBO8435578.1"/>
    <property type="molecule type" value="Genomic_DNA"/>
</dbReference>
<feature type="domain" description="SF4 helicase" evidence="1">
    <location>
        <begin position="1"/>
        <end position="202"/>
    </location>
</feature>
<name>A0A9D9H5H9_9SPIO</name>
<organism evidence="2 3">
    <name type="scientific">Candidatus Ornithospirochaeta stercoripullorum</name>
    <dbReference type="NCBI Taxonomy" id="2840899"/>
    <lineage>
        <taxon>Bacteria</taxon>
        <taxon>Pseudomonadati</taxon>
        <taxon>Spirochaetota</taxon>
        <taxon>Spirochaetia</taxon>
        <taxon>Spirochaetales</taxon>
        <taxon>Spirochaetaceae</taxon>
        <taxon>Spirochaetaceae incertae sedis</taxon>
        <taxon>Candidatus Ornithospirochaeta</taxon>
    </lineage>
</organism>
<dbReference type="GO" id="GO:0003678">
    <property type="term" value="F:DNA helicase activity"/>
    <property type="evidence" value="ECO:0007669"/>
    <property type="project" value="InterPro"/>
</dbReference>
<dbReference type="PANTHER" id="PTHR30153">
    <property type="entry name" value="REPLICATIVE DNA HELICASE DNAB"/>
    <property type="match status" value="1"/>
</dbReference>
<reference evidence="2" key="1">
    <citation type="submission" date="2020-10" db="EMBL/GenBank/DDBJ databases">
        <authorList>
            <person name="Gilroy R."/>
        </authorList>
    </citation>
    <scope>NUCLEOTIDE SEQUENCE</scope>
    <source>
        <strain evidence="2">7293</strain>
    </source>
</reference>
<dbReference type="GO" id="GO:0006260">
    <property type="term" value="P:DNA replication"/>
    <property type="evidence" value="ECO:0007669"/>
    <property type="project" value="InterPro"/>
</dbReference>
<proteinExistence type="predicted"/>
<dbReference type="Pfam" id="PF03796">
    <property type="entry name" value="DnaB_C"/>
    <property type="match status" value="1"/>
</dbReference>
<dbReference type="GO" id="GO:0005829">
    <property type="term" value="C:cytosol"/>
    <property type="evidence" value="ECO:0007669"/>
    <property type="project" value="TreeGrafter"/>
</dbReference>
<dbReference type="GO" id="GO:0005524">
    <property type="term" value="F:ATP binding"/>
    <property type="evidence" value="ECO:0007669"/>
    <property type="project" value="InterPro"/>
</dbReference>
<dbReference type="InterPro" id="IPR027417">
    <property type="entry name" value="P-loop_NTPase"/>
</dbReference>
<dbReference type="PROSITE" id="PS51199">
    <property type="entry name" value="SF4_HELICASE"/>
    <property type="match status" value="1"/>
</dbReference>
<reference evidence="2" key="2">
    <citation type="journal article" date="2021" name="PeerJ">
        <title>Extensive microbial diversity within the chicken gut microbiome revealed by metagenomics and culture.</title>
        <authorList>
            <person name="Gilroy R."/>
            <person name="Ravi A."/>
            <person name="Getino M."/>
            <person name="Pursley I."/>
            <person name="Horton D.L."/>
            <person name="Alikhan N.F."/>
            <person name="Baker D."/>
            <person name="Gharbi K."/>
            <person name="Hall N."/>
            <person name="Watson M."/>
            <person name="Adriaenssens E.M."/>
            <person name="Foster-Nyarko E."/>
            <person name="Jarju S."/>
            <person name="Secka A."/>
            <person name="Antonio M."/>
            <person name="Oren A."/>
            <person name="Chaudhuri R.R."/>
            <person name="La Ragione R."/>
            <person name="Hildebrand F."/>
            <person name="Pallen M.J."/>
        </authorList>
    </citation>
    <scope>NUCLEOTIDE SEQUENCE</scope>
    <source>
        <strain evidence="2">7293</strain>
    </source>
</reference>
<dbReference type="SUPFAM" id="SSF52540">
    <property type="entry name" value="P-loop containing nucleoside triphosphate hydrolases"/>
    <property type="match status" value="1"/>
</dbReference>
<dbReference type="Gene3D" id="3.40.50.300">
    <property type="entry name" value="P-loop containing nucleotide triphosphate hydrolases"/>
    <property type="match status" value="1"/>
</dbReference>
<evidence type="ECO:0000259" key="1">
    <source>
        <dbReference type="PROSITE" id="PS51199"/>
    </source>
</evidence>
<sequence length="226" mass="25812">MEKLDPITMEYTLEKKGNLSLIESAPSVRKTALGIHFLLSSVEKDEQAIYLSFEFDEESLRERILSVASQIELRKIREDNLSREERKKLAETKADLALCRFTIRDMIAPSLSEVIALIEKIHNEGKAEVVIIDYLRLIRNEGKDILKELKALAERLNVAVIVLEQIPRGSEGNETDSTYADAFFLLKRDGEKASLLSLKGNDKGKEEYLTYNPYTTEFRVVMDNLI</sequence>
<dbReference type="Proteomes" id="UP000823615">
    <property type="component" value="Unassembled WGS sequence"/>
</dbReference>
<gene>
    <name evidence="2" type="ORF">IAA97_01175</name>
</gene>